<sequence length="53" mass="6080">MSLYMRWMKYKRYPGYANERNGQAIIGCNLPSEVVPSPGVAAMEIEIFSYISF</sequence>
<reference evidence="2" key="2">
    <citation type="submission" date="2016-02" db="EMBL/GenBank/DDBJ databases">
        <title>Genome sequencing of Aspergillus luchuensis NBRC 4314.</title>
        <authorList>
            <person name="Yamada O."/>
        </authorList>
    </citation>
    <scope>NUCLEOTIDE SEQUENCE [LARGE SCALE GENOMIC DNA]</scope>
    <source>
        <strain evidence="2">RIB 2604</strain>
    </source>
</reference>
<name>A0A146EX57_ASPKA</name>
<evidence type="ECO:0000313" key="1">
    <source>
        <dbReference type="EMBL" id="GAT18616.1"/>
    </source>
</evidence>
<protein>
    <submittedName>
        <fullName evidence="1">Thermolabile L-asparaginase</fullName>
    </submittedName>
</protein>
<proteinExistence type="predicted"/>
<accession>A0A146EX57</accession>
<organism evidence="1 2">
    <name type="scientific">Aspergillus kawachii</name>
    <name type="common">White koji mold</name>
    <name type="synonym">Aspergillus awamori var. kawachi</name>
    <dbReference type="NCBI Taxonomy" id="1069201"/>
    <lineage>
        <taxon>Eukaryota</taxon>
        <taxon>Fungi</taxon>
        <taxon>Dikarya</taxon>
        <taxon>Ascomycota</taxon>
        <taxon>Pezizomycotina</taxon>
        <taxon>Eurotiomycetes</taxon>
        <taxon>Eurotiomycetidae</taxon>
        <taxon>Eurotiales</taxon>
        <taxon>Aspergillaceae</taxon>
        <taxon>Aspergillus</taxon>
        <taxon>Aspergillus subgen. Circumdati</taxon>
    </lineage>
</organism>
<comment type="caution">
    <text evidence="1">The sequence shown here is derived from an EMBL/GenBank/DDBJ whole genome shotgun (WGS) entry which is preliminary data.</text>
</comment>
<dbReference type="AlphaFoldDB" id="A0A146EX57"/>
<gene>
    <name evidence="1" type="ORF">RIB2604_00101100</name>
</gene>
<dbReference type="Proteomes" id="UP000075230">
    <property type="component" value="Unassembled WGS sequence"/>
</dbReference>
<dbReference type="EMBL" id="BCWF01000001">
    <property type="protein sequence ID" value="GAT18616.1"/>
    <property type="molecule type" value="Genomic_DNA"/>
</dbReference>
<reference evidence="1 2" key="1">
    <citation type="journal article" date="2016" name="DNA Res.">
        <title>Genome sequence of Aspergillus luchuensis NBRC 4314.</title>
        <authorList>
            <person name="Yamada O."/>
            <person name="Machida M."/>
            <person name="Hosoyama A."/>
            <person name="Goto M."/>
            <person name="Takahashi T."/>
            <person name="Futagami T."/>
            <person name="Yamagata Y."/>
            <person name="Takeuchi M."/>
            <person name="Kobayashi T."/>
            <person name="Koike H."/>
            <person name="Abe K."/>
            <person name="Asai K."/>
            <person name="Arita M."/>
            <person name="Fujita N."/>
            <person name="Fukuda K."/>
            <person name="Higa K."/>
            <person name="Horikawa H."/>
            <person name="Ishikawa T."/>
            <person name="Jinno K."/>
            <person name="Kato Y."/>
            <person name="Kirimura K."/>
            <person name="Mizutani O."/>
            <person name="Nakasone K."/>
            <person name="Sano M."/>
            <person name="Shiraishi Y."/>
            <person name="Tsukahara M."/>
            <person name="Gomi K."/>
        </authorList>
    </citation>
    <scope>NUCLEOTIDE SEQUENCE [LARGE SCALE GENOMIC DNA]</scope>
    <source>
        <strain evidence="1 2">RIB 2604</strain>
    </source>
</reference>
<evidence type="ECO:0000313" key="2">
    <source>
        <dbReference type="Proteomes" id="UP000075230"/>
    </source>
</evidence>